<gene>
    <name evidence="10" type="primary">tolC</name>
    <name evidence="10" type="ORF">HDIA_2636</name>
</gene>
<keyword evidence="9" id="KW-0732">Signal</keyword>
<evidence type="ECO:0000313" key="11">
    <source>
        <dbReference type="Proteomes" id="UP000223606"/>
    </source>
</evidence>
<dbReference type="KEGG" id="hdi:HDIA_2636"/>
<keyword evidence="7" id="KW-0998">Cell outer membrane</keyword>
<organism evidence="10 11">
    <name type="scientific">Hartmannibacter diazotrophicus</name>
    <dbReference type="NCBI Taxonomy" id="1482074"/>
    <lineage>
        <taxon>Bacteria</taxon>
        <taxon>Pseudomonadati</taxon>
        <taxon>Pseudomonadota</taxon>
        <taxon>Alphaproteobacteria</taxon>
        <taxon>Hyphomicrobiales</taxon>
        <taxon>Pleomorphomonadaceae</taxon>
        <taxon>Hartmannibacter</taxon>
    </lineage>
</organism>
<feature type="signal peptide" evidence="9">
    <location>
        <begin position="1"/>
        <end position="36"/>
    </location>
</feature>
<name>A0A2C9D7A3_9HYPH</name>
<dbReference type="InterPro" id="IPR051906">
    <property type="entry name" value="TolC-like"/>
</dbReference>
<dbReference type="InterPro" id="IPR003423">
    <property type="entry name" value="OMP_efflux"/>
</dbReference>
<dbReference type="GO" id="GO:0009279">
    <property type="term" value="C:cell outer membrane"/>
    <property type="evidence" value="ECO:0007669"/>
    <property type="project" value="UniProtKB-SubCell"/>
</dbReference>
<keyword evidence="3" id="KW-0813">Transport</keyword>
<dbReference type="OrthoDB" id="9789368at2"/>
<keyword evidence="8" id="KW-0175">Coiled coil</keyword>
<dbReference type="GO" id="GO:1990281">
    <property type="term" value="C:efflux pump complex"/>
    <property type="evidence" value="ECO:0007669"/>
    <property type="project" value="TreeGrafter"/>
</dbReference>
<dbReference type="PANTHER" id="PTHR30026:SF22">
    <property type="entry name" value="OUTER MEMBRANE EFFLUX PROTEIN"/>
    <property type="match status" value="1"/>
</dbReference>
<dbReference type="NCBIfam" id="TIGR01844">
    <property type="entry name" value="type_I_sec_TolC"/>
    <property type="match status" value="1"/>
</dbReference>
<evidence type="ECO:0000256" key="4">
    <source>
        <dbReference type="ARBA" id="ARBA00022452"/>
    </source>
</evidence>
<sequence>MRQITARFDVQLRRFISGTSAAAILVLGLGSGLAHAETLTEALAAAYANNPTLNAARAGTRATDEGVPAAIAGYRPTVSAGATATFQSSRTLESRIGQIALTLTQPIFRGFRTENSVKSAEAAVKASRAALRNTEQTVLLDAVTAYMNLVQDRAIVDLRKSNMTFLSEQVRAANDRFSVGEGTRTDVAQAKAAFASASSALSLAEATVKADEGTYRQVVGHDPKGLSSARAVLQLLPKSYDSALSQARQNHPAISAAVFNSDVAALNVKIIEGELLPTVSLSTSVGRTWASGQTSTNTGTAFSVTGDINIPLYQGGAVYARVRQAKEQYGQAQLQVDSTRDQVQAQLIAAWGTLEAAEAQITAARSQVDAARLALDGVIEEHRVGQRTTLDVLNAQTDLVDAQVSRVQAERDAVVASYAVLSSIGKLSSEDLSLKVTSYKPEVHYTKVRDKWGGLRTPDGR</sequence>
<evidence type="ECO:0000256" key="3">
    <source>
        <dbReference type="ARBA" id="ARBA00022448"/>
    </source>
</evidence>
<proteinExistence type="inferred from homology"/>
<dbReference type="EMBL" id="LT960614">
    <property type="protein sequence ID" value="SON56177.1"/>
    <property type="molecule type" value="Genomic_DNA"/>
</dbReference>
<accession>A0A2C9D7A3</accession>
<protein>
    <submittedName>
        <fullName evidence="10">Type I secretion outer membrane protein, TolC family</fullName>
    </submittedName>
</protein>
<dbReference type="GO" id="GO:0015288">
    <property type="term" value="F:porin activity"/>
    <property type="evidence" value="ECO:0007669"/>
    <property type="project" value="TreeGrafter"/>
</dbReference>
<evidence type="ECO:0000256" key="2">
    <source>
        <dbReference type="ARBA" id="ARBA00007613"/>
    </source>
</evidence>
<comment type="similarity">
    <text evidence="2">Belongs to the outer membrane factor (OMF) (TC 1.B.17) family.</text>
</comment>
<dbReference type="PANTHER" id="PTHR30026">
    <property type="entry name" value="OUTER MEMBRANE PROTEIN TOLC"/>
    <property type="match status" value="1"/>
</dbReference>
<dbReference type="AlphaFoldDB" id="A0A2C9D7A3"/>
<dbReference type="SUPFAM" id="SSF56954">
    <property type="entry name" value="Outer membrane efflux proteins (OEP)"/>
    <property type="match status" value="1"/>
</dbReference>
<evidence type="ECO:0000256" key="1">
    <source>
        <dbReference type="ARBA" id="ARBA00004442"/>
    </source>
</evidence>
<keyword evidence="4" id="KW-1134">Transmembrane beta strand</keyword>
<dbReference type="Pfam" id="PF02321">
    <property type="entry name" value="OEP"/>
    <property type="match status" value="2"/>
</dbReference>
<feature type="chain" id="PRO_5013220155" evidence="9">
    <location>
        <begin position="37"/>
        <end position="461"/>
    </location>
</feature>
<evidence type="ECO:0000256" key="5">
    <source>
        <dbReference type="ARBA" id="ARBA00022692"/>
    </source>
</evidence>
<dbReference type="GO" id="GO:0015562">
    <property type="term" value="F:efflux transmembrane transporter activity"/>
    <property type="evidence" value="ECO:0007669"/>
    <property type="project" value="InterPro"/>
</dbReference>
<evidence type="ECO:0000256" key="9">
    <source>
        <dbReference type="SAM" id="SignalP"/>
    </source>
</evidence>
<evidence type="ECO:0000313" key="10">
    <source>
        <dbReference type="EMBL" id="SON56177.1"/>
    </source>
</evidence>
<comment type="subcellular location">
    <subcellularLocation>
        <location evidence="1">Cell outer membrane</location>
    </subcellularLocation>
</comment>
<keyword evidence="11" id="KW-1185">Reference proteome</keyword>
<dbReference type="InterPro" id="IPR010130">
    <property type="entry name" value="T1SS_OMP_TolC"/>
</dbReference>
<feature type="coiled-coil region" evidence="8">
    <location>
        <begin position="322"/>
        <end position="374"/>
    </location>
</feature>
<keyword evidence="5" id="KW-0812">Transmembrane</keyword>
<evidence type="ECO:0000256" key="8">
    <source>
        <dbReference type="SAM" id="Coils"/>
    </source>
</evidence>
<dbReference type="RefSeq" id="WP_099556593.1">
    <property type="nucleotide sequence ID" value="NZ_LT960614.1"/>
</dbReference>
<evidence type="ECO:0000256" key="6">
    <source>
        <dbReference type="ARBA" id="ARBA00023136"/>
    </source>
</evidence>
<dbReference type="Proteomes" id="UP000223606">
    <property type="component" value="Chromosome 1"/>
</dbReference>
<dbReference type="Gene3D" id="1.20.1600.10">
    <property type="entry name" value="Outer membrane efflux proteins (OEP)"/>
    <property type="match status" value="1"/>
</dbReference>
<evidence type="ECO:0000256" key="7">
    <source>
        <dbReference type="ARBA" id="ARBA00023237"/>
    </source>
</evidence>
<keyword evidence="6" id="KW-0472">Membrane</keyword>
<reference evidence="11" key="1">
    <citation type="submission" date="2017-09" db="EMBL/GenBank/DDBJ databases">
        <title>Genome sequence of Nannocystis excedens DSM 71.</title>
        <authorList>
            <person name="Blom J."/>
        </authorList>
    </citation>
    <scope>NUCLEOTIDE SEQUENCE [LARGE SCALE GENOMIC DNA]</scope>
    <source>
        <strain evidence="11">type strain: E19</strain>
    </source>
</reference>